<accession>A0A9D3RKN2</accession>
<feature type="domain" description="Ku C-terminal" evidence="2">
    <location>
        <begin position="9"/>
        <end position="105"/>
    </location>
</feature>
<evidence type="ECO:0000313" key="3">
    <source>
        <dbReference type="EMBL" id="KAG5833893.1"/>
    </source>
</evidence>
<gene>
    <name evidence="3" type="ORF">ANANG_G00280740</name>
</gene>
<name>A0A9D3RKN2_ANGAN</name>
<keyword evidence="4" id="KW-1185">Reference proteome</keyword>
<comment type="caution">
    <text evidence="3">The sequence shown here is derived from an EMBL/GenBank/DDBJ whole genome shotgun (WGS) entry which is preliminary data.</text>
</comment>
<feature type="compositionally biased region" description="Acidic residues" evidence="1">
    <location>
        <begin position="120"/>
        <end position="132"/>
    </location>
</feature>
<evidence type="ECO:0000256" key="1">
    <source>
        <dbReference type="SAM" id="MobiDB-lite"/>
    </source>
</evidence>
<dbReference type="EMBL" id="JAFIRN010000016">
    <property type="protein sequence ID" value="KAG5833893.1"/>
    <property type="molecule type" value="Genomic_DNA"/>
</dbReference>
<dbReference type="AlphaFoldDB" id="A0A9D3RKN2"/>
<dbReference type="InterPro" id="IPR036494">
    <property type="entry name" value="Ku_C_sf"/>
</dbReference>
<protein>
    <recommendedName>
        <fullName evidence="2">Ku C-terminal domain-containing protein</fullName>
    </recommendedName>
</protein>
<dbReference type="SUPFAM" id="SSF101420">
    <property type="entry name" value="C-terminal domain of Ku80"/>
    <property type="match status" value="1"/>
</dbReference>
<organism evidence="3 4">
    <name type="scientific">Anguilla anguilla</name>
    <name type="common">European freshwater eel</name>
    <name type="synonym">Muraena anguilla</name>
    <dbReference type="NCBI Taxonomy" id="7936"/>
    <lineage>
        <taxon>Eukaryota</taxon>
        <taxon>Metazoa</taxon>
        <taxon>Chordata</taxon>
        <taxon>Craniata</taxon>
        <taxon>Vertebrata</taxon>
        <taxon>Euteleostomi</taxon>
        <taxon>Actinopterygii</taxon>
        <taxon>Neopterygii</taxon>
        <taxon>Teleostei</taxon>
        <taxon>Anguilliformes</taxon>
        <taxon>Anguillidae</taxon>
        <taxon>Anguilla</taxon>
    </lineage>
</organism>
<reference evidence="3" key="1">
    <citation type="submission" date="2021-01" db="EMBL/GenBank/DDBJ databases">
        <title>A chromosome-scale assembly of European eel, Anguilla anguilla.</title>
        <authorList>
            <person name="Henkel C."/>
            <person name="Jong-Raadsen S.A."/>
            <person name="Dufour S."/>
            <person name="Weltzien F.-A."/>
            <person name="Palstra A.P."/>
            <person name="Pelster B."/>
            <person name="Spaink H.P."/>
            <person name="Van Den Thillart G.E."/>
            <person name="Jansen H."/>
            <person name="Zahm M."/>
            <person name="Klopp C."/>
            <person name="Cedric C."/>
            <person name="Louis A."/>
            <person name="Berthelot C."/>
            <person name="Parey E."/>
            <person name="Roest Crollius H."/>
            <person name="Montfort J."/>
            <person name="Robinson-Rechavi M."/>
            <person name="Bucao C."/>
            <person name="Bouchez O."/>
            <person name="Gislard M."/>
            <person name="Lluch J."/>
            <person name="Milhes M."/>
            <person name="Lampietro C."/>
            <person name="Lopez Roques C."/>
            <person name="Donnadieu C."/>
            <person name="Braasch I."/>
            <person name="Desvignes T."/>
            <person name="Postlethwait J."/>
            <person name="Bobe J."/>
            <person name="Guiguen Y."/>
            <person name="Dirks R."/>
        </authorList>
    </citation>
    <scope>NUCLEOTIDE SEQUENCE</scope>
    <source>
        <strain evidence="3">Tag_6206</strain>
        <tissue evidence="3">Liver</tissue>
    </source>
</reference>
<evidence type="ECO:0000313" key="4">
    <source>
        <dbReference type="Proteomes" id="UP001044222"/>
    </source>
</evidence>
<dbReference type="Pfam" id="PF08785">
    <property type="entry name" value="Ku_PK_bind"/>
    <property type="match status" value="1"/>
</dbReference>
<dbReference type="Proteomes" id="UP001044222">
    <property type="component" value="Chromosome 16"/>
</dbReference>
<sequence length="132" mass="15143">MVREKTLPFDQGEQQLTHRIEQLLPNKSVPYYIKCLECVRAFREQSVKLDNAELYNSYLTSLKRSVPNRGLEEFWDLLAQDSLTLISTDEVAGSTVSKQEAKEFMAVMKQEEEAKAEPEPGPDDVDDLLDMM</sequence>
<feature type="region of interest" description="Disordered" evidence="1">
    <location>
        <begin position="110"/>
        <end position="132"/>
    </location>
</feature>
<evidence type="ECO:0000259" key="2">
    <source>
        <dbReference type="Pfam" id="PF08785"/>
    </source>
</evidence>
<proteinExistence type="predicted"/>
<dbReference type="Gene3D" id="1.25.40.240">
    <property type="entry name" value="Ku, C-terminal domain"/>
    <property type="match status" value="1"/>
</dbReference>
<dbReference type="InterPro" id="IPR014893">
    <property type="entry name" value="Ku_PK_bind"/>
</dbReference>